<feature type="compositionally biased region" description="Polar residues" evidence="1">
    <location>
        <begin position="126"/>
        <end position="137"/>
    </location>
</feature>
<organism evidence="2 3">
    <name type="scientific">Holothuria leucospilota</name>
    <name type="common">Black long sea cucumber</name>
    <name type="synonym">Mertensiothuria leucospilota</name>
    <dbReference type="NCBI Taxonomy" id="206669"/>
    <lineage>
        <taxon>Eukaryota</taxon>
        <taxon>Metazoa</taxon>
        <taxon>Echinodermata</taxon>
        <taxon>Eleutherozoa</taxon>
        <taxon>Echinozoa</taxon>
        <taxon>Holothuroidea</taxon>
        <taxon>Aspidochirotacea</taxon>
        <taxon>Aspidochirotida</taxon>
        <taxon>Holothuriidae</taxon>
        <taxon>Holothuria</taxon>
    </lineage>
</organism>
<dbReference type="AlphaFoldDB" id="A0A9Q1HCH7"/>
<feature type="region of interest" description="Disordered" evidence="1">
    <location>
        <begin position="88"/>
        <end position="138"/>
    </location>
</feature>
<dbReference type="Proteomes" id="UP001152320">
    <property type="component" value="Chromosome 4"/>
</dbReference>
<gene>
    <name evidence="2" type="ORF">HOLleu_11714</name>
</gene>
<dbReference type="EMBL" id="JAIZAY010000004">
    <property type="protein sequence ID" value="KAJ8044292.1"/>
    <property type="molecule type" value="Genomic_DNA"/>
</dbReference>
<accession>A0A9Q1HCH7</accession>
<protein>
    <submittedName>
        <fullName evidence="2">Uncharacterized protein</fullName>
    </submittedName>
</protein>
<keyword evidence="3" id="KW-1185">Reference proteome</keyword>
<evidence type="ECO:0000313" key="3">
    <source>
        <dbReference type="Proteomes" id="UP001152320"/>
    </source>
</evidence>
<proteinExistence type="predicted"/>
<feature type="compositionally biased region" description="Basic and acidic residues" evidence="1">
    <location>
        <begin position="94"/>
        <end position="125"/>
    </location>
</feature>
<comment type="caution">
    <text evidence="2">The sequence shown here is derived from an EMBL/GenBank/DDBJ whole genome shotgun (WGS) entry which is preliminary data.</text>
</comment>
<sequence>MKVLFETGTSGPHVPSVPTTSGHADIQTITPEQLDTKTGLAGQKELCQENKLQGWPANQTRKGQTLVDRSQEFSDKLDEMIKQLTAMEASMEEEDKRRKLHPLGEKRDMSPPKEKEAVSPSDRRASTSATNRSTAETAESLLERLTAQVKRNRHLQRGASQKVSPHSFLIFYLKFKIISTDILAEIRYMGNIQ</sequence>
<evidence type="ECO:0000313" key="2">
    <source>
        <dbReference type="EMBL" id="KAJ8044292.1"/>
    </source>
</evidence>
<name>A0A9Q1HCH7_HOLLE</name>
<evidence type="ECO:0000256" key="1">
    <source>
        <dbReference type="SAM" id="MobiDB-lite"/>
    </source>
</evidence>
<feature type="region of interest" description="Disordered" evidence="1">
    <location>
        <begin position="1"/>
        <end position="25"/>
    </location>
</feature>
<reference evidence="2" key="1">
    <citation type="submission" date="2021-10" db="EMBL/GenBank/DDBJ databases">
        <title>Tropical sea cucumber genome reveals ecological adaptation and Cuvierian tubules defense mechanism.</title>
        <authorList>
            <person name="Chen T."/>
        </authorList>
    </citation>
    <scope>NUCLEOTIDE SEQUENCE</scope>
    <source>
        <strain evidence="2">Nanhai2018</strain>
        <tissue evidence="2">Muscle</tissue>
    </source>
</reference>